<reference evidence="1" key="1">
    <citation type="submission" date="2021-02" db="EMBL/GenBank/DDBJ databases">
        <authorList>
            <person name="Palmer J.M."/>
        </authorList>
    </citation>
    <scope>NUCLEOTIDE SEQUENCE</scope>
    <source>
        <strain evidence="1">SCRP734</strain>
    </source>
</reference>
<gene>
    <name evidence="1" type="ORF">PHYPSEUDO_008069</name>
</gene>
<dbReference type="OrthoDB" id="140139at2759"/>
<evidence type="ECO:0000313" key="2">
    <source>
        <dbReference type="Proteomes" id="UP000694044"/>
    </source>
</evidence>
<organism evidence="1 2">
    <name type="scientific">Phytophthora pseudosyringae</name>
    <dbReference type="NCBI Taxonomy" id="221518"/>
    <lineage>
        <taxon>Eukaryota</taxon>
        <taxon>Sar</taxon>
        <taxon>Stramenopiles</taxon>
        <taxon>Oomycota</taxon>
        <taxon>Peronosporomycetes</taxon>
        <taxon>Peronosporales</taxon>
        <taxon>Peronosporaceae</taxon>
        <taxon>Phytophthora</taxon>
    </lineage>
</organism>
<name>A0A8T1VFK1_9STRA</name>
<comment type="caution">
    <text evidence="1">The sequence shown here is derived from an EMBL/GenBank/DDBJ whole genome shotgun (WGS) entry which is preliminary data.</text>
</comment>
<protein>
    <submittedName>
        <fullName evidence="1">Uncharacterized protein</fullName>
    </submittedName>
</protein>
<dbReference type="EMBL" id="JAGDFM010000325">
    <property type="protein sequence ID" value="KAG7379851.1"/>
    <property type="molecule type" value="Genomic_DNA"/>
</dbReference>
<evidence type="ECO:0000313" key="1">
    <source>
        <dbReference type="EMBL" id="KAG7379851.1"/>
    </source>
</evidence>
<dbReference type="AlphaFoldDB" id="A0A8T1VFK1"/>
<sequence>MKRQKLSPTLADVVTLVHTPLLRWLEWKELSALLVGCGDSLTVELRDVLATKALFEYAEDCMCHFEANCMYDLHQLVPNKIEGVIEVFDCSCMKIKKETESTSFSMGGYGSDCDHFELPPFPEYYPPTILPLPHILDARAQLREAARHSREISRSCGSIFQLADLDDPEMFRFGTFQPMFFSLTTALEAPLFDQMPEELKPDKDVLGDGRLKVRAVRPDLKDADYVDGGYFWEFGNEYESESEDDFTQEIRLVEKEQKEQKRSKRVKWLMEAAKQERIKPVDANNVQQLKKLLNKVEKGLGTRFCKSTKDPERLSYGILEQHWNGIDVNLSTQTTRCKFCASVTHPLLPQHCQAVFQPLKKYMLRHLKHVRYVRPTKNWRNDRTFEAEWYLDLIAGFTPSGVLCGVYLTDLMRTGNALYGQNIAEGGIDLQLDGEDDRLLRRCHPKYRPLIFNFNV</sequence>
<keyword evidence="2" id="KW-1185">Reference proteome</keyword>
<accession>A0A8T1VFK1</accession>
<proteinExistence type="predicted"/>
<dbReference type="Proteomes" id="UP000694044">
    <property type="component" value="Unassembled WGS sequence"/>
</dbReference>